<keyword evidence="9 17" id="KW-0573">Peptidoglycan synthesis</keyword>
<dbReference type="Proteomes" id="UP000665020">
    <property type="component" value="Chromosome"/>
</dbReference>
<evidence type="ECO:0000313" key="19">
    <source>
        <dbReference type="Proteomes" id="UP000665020"/>
    </source>
</evidence>
<evidence type="ECO:0000256" key="4">
    <source>
        <dbReference type="ARBA" id="ARBA00021581"/>
    </source>
</evidence>
<dbReference type="HAMAP" id="MF_01006">
    <property type="entry name" value="Undec_diphosphatase"/>
    <property type="match status" value="1"/>
</dbReference>
<evidence type="ECO:0000256" key="5">
    <source>
        <dbReference type="ARBA" id="ARBA00022475"/>
    </source>
</evidence>
<evidence type="ECO:0000256" key="3">
    <source>
        <dbReference type="ARBA" id="ARBA00012374"/>
    </source>
</evidence>
<evidence type="ECO:0000256" key="15">
    <source>
        <dbReference type="ARBA" id="ARBA00032932"/>
    </source>
</evidence>
<keyword evidence="8 17" id="KW-0133">Cell shape</keyword>
<sequence length="259" mass="28258">MNLINVVIIGIVQGITEFLPISSSGHLVILQNLFGINEGQLTLDIFLHIGTVIPILIIYWQEVKDILLLKKEKRRLSYLIIVGIIPTGLMGFFLKDLFTGLFSSVLNVGFMLLITGLFLYLVEKFAVSRKGLADMKEHNAVIIGIAQGLAIIPGISRSGTTITASIFQGFDRELAAKYSFLVSIPVILGAGMLELKELLDNGFAGSNWALIITGAVVAAVTGYLAIKYLLHVLKKGSLMVFAYYCWILGVLIIILAGLF</sequence>
<keyword evidence="5 17" id="KW-1003">Cell membrane</keyword>
<dbReference type="GO" id="GO:0005886">
    <property type="term" value="C:plasma membrane"/>
    <property type="evidence" value="ECO:0007669"/>
    <property type="project" value="UniProtKB-SubCell"/>
</dbReference>
<name>A0A8A7KAU0_9FIRM</name>
<dbReference type="PANTHER" id="PTHR30622:SF2">
    <property type="entry name" value="UNDECAPRENYL-DIPHOSPHATASE"/>
    <property type="match status" value="1"/>
</dbReference>
<dbReference type="RefSeq" id="WP_230866797.1">
    <property type="nucleotide sequence ID" value="NZ_CP046640.1"/>
</dbReference>
<comment type="similarity">
    <text evidence="2 17">Belongs to the UppP family.</text>
</comment>
<keyword evidence="12 17" id="KW-0046">Antibiotic resistance</keyword>
<dbReference type="EC" id="3.6.1.27" evidence="3 17"/>
<organism evidence="18 19">
    <name type="scientific">Iocasia fonsfrigidae</name>
    <dbReference type="NCBI Taxonomy" id="2682810"/>
    <lineage>
        <taxon>Bacteria</taxon>
        <taxon>Bacillati</taxon>
        <taxon>Bacillota</taxon>
        <taxon>Clostridia</taxon>
        <taxon>Halanaerobiales</taxon>
        <taxon>Halanaerobiaceae</taxon>
        <taxon>Iocasia</taxon>
    </lineage>
</organism>
<dbReference type="GO" id="GO:0009252">
    <property type="term" value="P:peptidoglycan biosynthetic process"/>
    <property type="evidence" value="ECO:0007669"/>
    <property type="project" value="UniProtKB-KW"/>
</dbReference>
<evidence type="ECO:0000256" key="9">
    <source>
        <dbReference type="ARBA" id="ARBA00022984"/>
    </source>
</evidence>
<dbReference type="PANTHER" id="PTHR30622">
    <property type="entry name" value="UNDECAPRENYL-DIPHOSPHATASE"/>
    <property type="match status" value="1"/>
</dbReference>
<comment type="catalytic activity">
    <reaction evidence="16 17">
        <text>di-trans,octa-cis-undecaprenyl diphosphate + H2O = di-trans,octa-cis-undecaprenyl phosphate + phosphate + H(+)</text>
        <dbReference type="Rhea" id="RHEA:28094"/>
        <dbReference type="ChEBI" id="CHEBI:15377"/>
        <dbReference type="ChEBI" id="CHEBI:15378"/>
        <dbReference type="ChEBI" id="CHEBI:43474"/>
        <dbReference type="ChEBI" id="CHEBI:58405"/>
        <dbReference type="ChEBI" id="CHEBI:60392"/>
        <dbReference type="EC" id="3.6.1.27"/>
    </reaction>
</comment>
<evidence type="ECO:0000256" key="8">
    <source>
        <dbReference type="ARBA" id="ARBA00022960"/>
    </source>
</evidence>
<dbReference type="InterPro" id="IPR003824">
    <property type="entry name" value="UppP"/>
</dbReference>
<keyword evidence="13 17" id="KW-0961">Cell wall biogenesis/degradation</keyword>
<comment type="function">
    <text evidence="17">Catalyzes the dephosphorylation of undecaprenyl diphosphate (UPP). Confers resistance to bacitracin.</text>
</comment>
<protein>
    <recommendedName>
        <fullName evidence="4 17">Undecaprenyl-diphosphatase</fullName>
        <ecNumber evidence="3 17">3.6.1.27</ecNumber>
    </recommendedName>
    <alternativeName>
        <fullName evidence="15 17">Bacitracin resistance protein</fullName>
    </alternativeName>
    <alternativeName>
        <fullName evidence="14 17">Undecaprenyl pyrophosphate phosphatase</fullName>
    </alternativeName>
</protein>
<dbReference type="KEGG" id="ifn:GM661_10435"/>
<accession>A0A8A7KAU0</accession>
<dbReference type="EMBL" id="CP046640">
    <property type="protein sequence ID" value="QTL98360.1"/>
    <property type="molecule type" value="Genomic_DNA"/>
</dbReference>
<feature type="transmembrane region" description="Helical" evidence="17">
    <location>
        <begin position="205"/>
        <end position="226"/>
    </location>
</feature>
<proteinExistence type="inferred from homology"/>
<feature type="transmembrane region" description="Helical" evidence="17">
    <location>
        <begin position="100"/>
        <end position="122"/>
    </location>
</feature>
<dbReference type="Pfam" id="PF02673">
    <property type="entry name" value="BacA"/>
    <property type="match status" value="1"/>
</dbReference>
<comment type="miscellaneous">
    <text evidence="17">Bacitracin is thought to be involved in the inhibition of peptidoglycan synthesis by sequestering undecaprenyl diphosphate, thereby reducing the pool of lipid carrier available.</text>
</comment>
<dbReference type="GO" id="GO:0050380">
    <property type="term" value="F:undecaprenyl-diphosphatase activity"/>
    <property type="evidence" value="ECO:0007669"/>
    <property type="project" value="UniProtKB-UniRule"/>
</dbReference>
<evidence type="ECO:0000256" key="2">
    <source>
        <dbReference type="ARBA" id="ARBA00010621"/>
    </source>
</evidence>
<feature type="transmembrane region" description="Helical" evidence="17">
    <location>
        <begin position="75"/>
        <end position="94"/>
    </location>
</feature>
<evidence type="ECO:0000256" key="10">
    <source>
        <dbReference type="ARBA" id="ARBA00022989"/>
    </source>
</evidence>
<evidence type="ECO:0000256" key="16">
    <source>
        <dbReference type="ARBA" id="ARBA00047594"/>
    </source>
</evidence>
<keyword evidence="7 17" id="KW-0378">Hydrolase</keyword>
<evidence type="ECO:0000256" key="12">
    <source>
        <dbReference type="ARBA" id="ARBA00023251"/>
    </source>
</evidence>
<keyword evidence="19" id="KW-1185">Reference proteome</keyword>
<dbReference type="AlphaFoldDB" id="A0A8A7KAU0"/>
<reference evidence="18" key="1">
    <citation type="submission" date="2019-12" db="EMBL/GenBank/DDBJ databases">
        <authorList>
            <person name="zhang j."/>
            <person name="sun C.M."/>
        </authorList>
    </citation>
    <scope>NUCLEOTIDE SEQUENCE</scope>
    <source>
        <strain evidence="18">NS-1</strain>
    </source>
</reference>
<evidence type="ECO:0000313" key="18">
    <source>
        <dbReference type="EMBL" id="QTL98360.1"/>
    </source>
</evidence>
<evidence type="ECO:0000256" key="17">
    <source>
        <dbReference type="HAMAP-Rule" id="MF_01006"/>
    </source>
</evidence>
<keyword evidence="6 17" id="KW-0812">Transmembrane</keyword>
<keyword evidence="10 17" id="KW-1133">Transmembrane helix</keyword>
<evidence type="ECO:0000256" key="6">
    <source>
        <dbReference type="ARBA" id="ARBA00022692"/>
    </source>
</evidence>
<feature type="transmembrane region" description="Helical" evidence="17">
    <location>
        <begin position="45"/>
        <end position="63"/>
    </location>
</feature>
<evidence type="ECO:0000256" key="7">
    <source>
        <dbReference type="ARBA" id="ARBA00022801"/>
    </source>
</evidence>
<evidence type="ECO:0000256" key="13">
    <source>
        <dbReference type="ARBA" id="ARBA00023316"/>
    </source>
</evidence>
<feature type="transmembrane region" description="Helical" evidence="17">
    <location>
        <begin position="175"/>
        <end position="193"/>
    </location>
</feature>
<evidence type="ECO:0000256" key="1">
    <source>
        <dbReference type="ARBA" id="ARBA00004651"/>
    </source>
</evidence>
<comment type="subcellular location">
    <subcellularLocation>
        <location evidence="1 17">Cell membrane</location>
        <topology evidence="1 17">Multi-pass membrane protein</topology>
    </subcellularLocation>
</comment>
<keyword evidence="11 17" id="KW-0472">Membrane</keyword>
<dbReference type="GO" id="GO:0008360">
    <property type="term" value="P:regulation of cell shape"/>
    <property type="evidence" value="ECO:0007669"/>
    <property type="project" value="UniProtKB-KW"/>
</dbReference>
<evidence type="ECO:0000256" key="14">
    <source>
        <dbReference type="ARBA" id="ARBA00032707"/>
    </source>
</evidence>
<dbReference type="GO" id="GO:0046677">
    <property type="term" value="P:response to antibiotic"/>
    <property type="evidence" value="ECO:0007669"/>
    <property type="project" value="UniProtKB-UniRule"/>
</dbReference>
<gene>
    <name evidence="17" type="primary">uppP</name>
    <name evidence="18" type="ORF">GM661_10435</name>
</gene>
<evidence type="ECO:0000256" key="11">
    <source>
        <dbReference type="ARBA" id="ARBA00023136"/>
    </source>
</evidence>
<feature type="transmembrane region" description="Helical" evidence="17">
    <location>
        <begin position="238"/>
        <end position="258"/>
    </location>
</feature>
<dbReference type="GO" id="GO:0071555">
    <property type="term" value="P:cell wall organization"/>
    <property type="evidence" value="ECO:0007669"/>
    <property type="project" value="UniProtKB-KW"/>
</dbReference>